<dbReference type="Proteomes" id="UP001324533">
    <property type="component" value="Chromosome"/>
</dbReference>
<evidence type="ECO:0000256" key="1">
    <source>
        <dbReference type="SAM" id="Phobius"/>
    </source>
</evidence>
<name>A0ABZ0VD59_9MICO</name>
<organism evidence="2 3">
    <name type="scientific">Microbacterium invictum</name>
    <dbReference type="NCBI Taxonomy" id="515415"/>
    <lineage>
        <taxon>Bacteria</taxon>
        <taxon>Bacillati</taxon>
        <taxon>Actinomycetota</taxon>
        <taxon>Actinomycetes</taxon>
        <taxon>Micrococcales</taxon>
        <taxon>Microbacteriaceae</taxon>
        <taxon>Microbacterium</taxon>
    </lineage>
</organism>
<proteinExistence type="predicted"/>
<gene>
    <name evidence="2" type="ORF">T9R20_00435</name>
</gene>
<keyword evidence="1" id="KW-1133">Transmembrane helix</keyword>
<dbReference type="RefSeq" id="WP_322410603.1">
    <property type="nucleotide sequence ID" value="NZ_CP139779.1"/>
</dbReference>
<keyword evidence="3" id="KW-1185">Reference proteome</keyword>
<protein>
    <submittedName>
        <fullName evidence="2">DUF6611 family protein</fullName>
    </submittedName>
</protein>
<feature type="transmembrane region" description="Helical" evidence="1">
    <location>
        <begin position="54"/>
        <end position="71"/>
    </location>
</feature>
<reference evidence="2 3" key="1">
    <citation type="submission" date="2023-06" db="EMBL/GenBank/DDBJ databases">
        <title>Rock-solubilizing bacteria, Microbacterium invictum, promotes re-establishment of vegetation in rocky wasteland by accelerating rock bio-weathering and reshaping soil bacterial community.</title>
        <authorList>
            <person name="Liu C."/>
        </authorList>
    </citation>
    <scope>NUCLEOTIDE SEQUENCE [LARGE SCALE GENOMIC DNA]</scope>
    <source>
        <strain evidence="2 3">X-18</strain>
    </source>
</reference>
<dbReference type="InterPro" id="IPR046719">
    <property type="entry name" value="DUF6611"/>
</dbReference>
<feature type="transmembrane region" description="Helical" evidence="1">
    <location>
        <begin position="77"/>
        <end position="97"/>
    </location>
</feature>
<accession>A0ABZ0VD59</accession>
<evidence type="ECO:0000313" key="2">
    <source>
        <dbReference type="EMBL" id="WQB70460.1"/>
    </source>
</evidence>
<keyword evidence="1" id="KW-0812">Transmembrane</keyword>
<evidence type="ECO:0000313" key="3">
    <source>
        <dbReference type="Proteomes" id="UP001324533"/>
    </source>
</evidence>
<sequence>MRPLPTAPGSRPLRGSWGFLETTIARYGEMRVRLVILPPDTTDLERRLWVLMRLWPFVGLVVGVAAGLLLSDVLGTAATVILAAVVWLAPAIALWVAMGPFLGRIREEWVTCAIGCEDSDLRRRELNRVARALSYAEESWRAGRRSRGDFEAAWSAAWVRFDPRVAA</sequence>
<keyword evidence="1" id="KW-0472">Membrane</keyword>
<dbReference type="EMBL" id="CP139779">
    <property type="protein sequence ID" value="WQB70460.1"/>
    <property type="molecule type" value="Genomic_DNA"/>
</dbReference>
<dbReference type="Pfam" id="PF20315">
    <property type="entry name" value="DUF6611"/>
    <property type="match status" value="1"/>
</dbReference>